<reference evidence="2 3" key="1">
    <citation type="journal article" date="2024" name="Science">
        <title>Giant polyketide synthase enzymes in the biosynthesis of giant marine polyether toxins.</title>
        <authorList>
            <person name="Fallon T.R."/>
            <person name="Shende V.V."/>
            <person name="Wierzbicki I.H."/>
            <person name="Pendleton A.L."/>
            <person name="Watervoot N.F."/>
            <person name="Auber R.P."/>
            <person name="Gonzalez D.J."/>
            <person name="Wisecaver J.H."/>
            <person name="Moore B.S."/>
        </authorList>
    </citation>
    <scope>NUCLEOTIDE SEQUENCE [LARGE SCALE GENOMIC DNA]</scope>
    <source>
        <strain evidence="2 3">12B1</strain>
    </source>
</reference>
<evidence type="ECO:0000313" key="3">
    <source>
        <dbReference type="Proteomes" id="UP001515480"/>
    </source>
</evidence>
<proteinExistence type="predicted"/>
<accession>A0AB34J225</accession>
<dbReference type="AlphaFoldDB" id="A0AB34J225"/>
<evidence type="ECO:0000256" key="1">
    <source>
        <dbReference type="SAM" id="MobiDB-lite"/>
    </source>
</evidence>
<keyword evidence="3" id="KW-1185">Reference proteome</keyword>
<dbReference type="EMBL" id="JBGBPQ010000014">
    <property type="protein sequence ID" value="KAL1511419.1"/>
    <property type="molecule type" value="Genomic_DNA"/>
</dbReference>
<feature type="region of interest" description="Disordered" evidence="1">
    <location>
        <begin position="1"/>
        <end position="21"/>
    </location>
</feature>
<evidence type="ECO:0000313" key="2">
    <source>
        <dbReference type="EMBL" id="KAL1511419.1"/>
    </source>
</evidence>
<dbReference type="Proteomes" id="UP001515480">
    <property type="component" value="Unassembled WGS sequence"/>
</dbReference>
<gene>
    <name evidence="2" type="ORF">AB1Y20_006219</name>
</gene>
<protein>
    <submittedName>
        <fullName evidence="2">Uncharacterized protein</fullName>
    </submittedName>
</protein>
<sequence>MSLGTVTRHPHQPPPPAHRNLGLNHVGAPLAHAAFEPLPQRLVSISPPLAWQGGVPSQTLLYVLPGDIRPSRDHPTPLVLQAAAGHRSMSFGEIRKARSFVSRRWHTSTPSLRAFPPRLPSDRLTERCLQARGCDGSSAQAHGTLQLAASKARDWALQSRPPRGLVLHRDESEC</sequence>
<organism evidence="2 3">
    <name type="scientific">Prymnesium parvum</name>
    <name type="common">Toxic golden alga</name>
    <dbReference type="NCBI Taxonomy" id="97485"/>
    <lineage>
        <taxon>Eukaryota</taxon>
        <taxon>Haptista</taxon>
        <taxon>Haptophyta</taxon>
        <taxon>Prymnesiophyceae</taxon>
        <taxon>Prymnesiales</taxon>
        <taxon>Prymnesiaceae</taxon>
        <taxon>Prymnesium</taxon>
    </lineage>
</organism>
<name>A0AB34J225_PRYPA</name>
<comment type="caution">
    <text evidence="2">The sequence shown here is derived from an EMBL/GenBank/DDBJ whole genome shotgun (WGS) entry which is preliminary data.</text>
</comment>